<dbReference type="PANTHER" id="PTHR15462">
    <property type="entry name" value="SERINE PROTEASE"/>
    <property type="match status" value="1"/>
</dbReference>
<evidence type="ECO:0000256" key="2">
    <source>
        <dbReference type="SAM" id="MobiDB-lite"/>
    </source>
</evidence>
<dbReference type="RefSeq" id="WP_141975096.1">
    <property type="nucleotide sequence ID" value="NZ_VFPP01000001.1"/>
</dbReference>
<reference evidence="3 4" key="1">
    <citation type="submission" date="2019-06" db="EMBL/GenBank/DDBJ databases">
        <title>Sequencing the genomes of 1000 actinobacteria strains.</title>
        <authorList>
            <person name="Klenk H.-P."/>
        </authorList>
    </citation>
    <scope>NUCLEOTIDE SEQUENCE [LARGE SCALE GENOMIC DNA]</scope>
    <source>
        <strain evidence="3 4">DSM 45456</strain>
    </source>
</reference>
<dbReference type="OrthoDB" id="5121599at2"/>
<gene>
    <name evidence="3" type="ORF">FHX81_0606</name>
</gene>
<dbReference type="EMBL" id="VFPP01000001">
    <property type="protein sequence ID" value="TQM78343.1"/>
    <property type="molecule type" value="Genomic_DNA"/>
</dbReference>
<proteinExistence type="predicted"/>
<evidence type="ECO:0008006" key="5">
    <source>
        <dbReference type="Google" id="ProtNLM"/>
    </source>
</evidence>
<name>A0A543J691_9PSEU</name>
<organism evidence="3 4">
    <name type="scientific">Saccharothrix saharensis</name>
    <dbReference type="NCBI Taxonomy" id="571190"/>
    <lineage>
        <taxon>Bacteria</taxon>
        <taxon>Bacillati</taxon>
        <taxon>Actinomycetota</taxon>
        <taxon>Actinomycetes</taxon>
        <taxon>Pseudonocardiales</taxon>
        <taxon>Pseudonocardiaceae</taxon>
        <taxon>Saccharothrix</taxon>
    </lineage>
</organism>
<dbReference type="Proteomes" id="UP000316628">
    <property type="component" value="Unassembled WGS sequence"/>
</dbReference>
<keyword evidence="1" id="KW-0732">Signal</keyword>
<evidence type="ECO:0000313" key="3">
    <source>
        <dbReference type="EMBL" id="TQM78343.1"/>
    </source>
</evidence>
<evidence type="ECO:0000256" key="1">
    <source>
        <dbReference type="ARBA" id="ARBA00022729"/>
    </source>
</evidence>
<dbReference type="PANTHER" id="PTHR15462:SF8">
    <property type="entry name" value="SERINE PROTEASE"/>
    <property type="match status" value="1"/>
</dbReference>
<protein>
    <recommendedName>
        <fullName evidence="5">Serine protease</fullName>
    </recommendedName>
</protein>
<feature type="region of interest" description="Disordered" evidence="2">
    <location>
        <begin position="71"/>
        <end position="98"/>
    </location>
</feature>
<evidence type="ECO:0000313" key="4">
    <source>
        <dbReference type="Proteomes" id="UP000316628"/>
    </source>
</evidence>
<dbReference type="InterPro" id="IPR009003">
    <property type="entry name" value="Peptidase_S1_PA"/>
</dbReference>
<dbReference type="SUPFAM" id="SSF50494">
    <property type="entry name" value="Trypsin-like serine proteases"/>
    <property type="match status" value="1"/>
</dbReference>
<dbReference type="InterPro" id="IPR043504">
    <property type="entry name" value="Peptidase_S1_PA_chymotrypsin"/>
</dbReference>
<dbReference type="Gene3D" id="2.40.10.10">
    <property type="entry name" value="Trypsin-like serine proteases"/>
    <property type="match status" value="2"/>
</dbReference>
<comment type="caution">
    <text evidence="3">The sequence shown here is derived from an EMBL/GenBank/DDBJ whole genome shotgun (WGS) entry which is preliminary data.</text>
</comment>
<sequence>MTLDDLAEAAPVPATEDMPGELGEMLHAHSGPFVRSAARPKAEFDTVEVPGVPGTWRIVGDDRERLHTTIPGREQTELTAADVTRAEATSETEGYRPPWVPLEHMPRLTPFRADGRLFFEPRAVEESNRLAYPQRTVGIVLSSHGFRGSGVLVGPNLVLTAGHVAPWGHSSWSMEFIPAFREGDRPFGSSFVEAYRGFHTGSEVSGKDYVICKLYNPLGTALGWMGTKSFGNEDEYHRRRYVTSGYPGSFGTRPAVEFDLGVRDIDNDSPGLELEFALRADVGPGWSGGPLWLPAEGPAVAGVYSGRETDELDPRRHVFGGGGGMVDLVKFGLANWRP</sequence>
<dbReference type="AlphaFoldDB" id="A0A543J691"/>
<keyword evidence="4" id="KW-1185">Reference proteome</keyword>
<dbReference type="InterPro" id="IPR050966">
    <property type="entry name" value="Glutamyl_endopeptidase"/>
</dbReference>
<accession>A0A543J691</accession>